<evidence type="ECO:0000256" key="1">
    <source>
        <dbReference type="ARBA" id="ARBA00004123"/>
    </source>
</evidence>
<dbReference type="PANTHER" id="PTHR12565">
    <property type="entry name" value="STEROL REGULATORY ELEMENT-BINDING PROTEIN"/>
    <property type="match status" value="1"/>
</dbReference>
<dbReference type="InterPro" id="IPR024097">
    <property type="entry name" value="bHLH_ZIP_TF"/>
</dbReference>
<feature type="region of interest" description="Disordered" evidence="5">
    <location>
        <begin position="211"/>
        <end position="293"/>
    </location>
</feature>
<evidence type="ECO:0000256" key="4">
    <source>
        <dbReference type="ARBA" id="ARBA00023242"/>
    </source>
</evidence>
<protein>
    <submittedName>
        <fullName evidence="7">Transcription factor bHLH34</fullName>
    </submittedName>
</protein>
<dbReference type="SUPFAM" id="SSF47459">
    <property type="entry name" value="HLH, helix-loop-helix DNA-binding domain"/>
    <property type="match status" value="1"/>
</dbReference>
<dbReference type="GO" id="GO:0046983">
    <property type="term" value="F:protein dimerization activity"/>
    <property type="evidence" value="ECO:0007669"/>
    <property type="project" value="InterPro"/>
</dbReference>
<reference evidence="7" key="1">
    <citation type="submission" date="2022-08" db="EMBL/GenBank/DDBJ databases">
        <title>Phylogenomics of transcriptionally active AP2/ERF and bHLH transcription factors and their promoter regions regulating camptothecin biosynthesis in Nothapodytes nimmoniana.</title>
        <authorList>
            <person name="Godbole R.C."/>
            <person name="Pable A.A."/>
            <person name="Singh S."/>
            <person name="Barvkar V.T."/>
        </authorList>
    </citation>
    <scope>NUCLEOTIDE SEQUENCE</scope>
</reference>
<dbReference type="PROSITE" id="PS50888">
    <property type="entry name" value="BHLH"/>
    <property type="match status" value="1"/>
</dbReference>
<dbReference type="Gene3D" id="4.10.280.10">
    <property type="entry name" value="Helix-loop-helix DNA-binding domain"/>
    <property type="match status" value="1"/>
</dbReference>
<evidence type="ECO:0000259" key="6">
    <source>
        <dbReference type="PROSITE" id="PS50888"/>
    </source>
</evidence>
<keyword evidence="4" id="KW-0539">Nucleus</keyword>
<evidence type="ECO:0000256" key="5">
    <source>
        <dbReference type="SAM" id="MobiDB-lite"/>
    </source>
</evidence>
<dbReference type="GO" id="GO:0005634">
    <property type="term" value="C:nucleus"/>
    <property type="evidence" value="ECO:0007669"/>
    <property type="project" value="UniProtKB-SubCell"/>
</dbReference>
<dbReference type="GO" id="GO:0003700">
    <property type="term" value="F:DNA-binding transcription factor activity"/>
    <property type="evidence" value="ECO:0007669"/>
    <property type="project" value="TreeGrafter"/>
</dbReference>
<proteinExistence type="evidence at transcript level"/>
<dbReference type="EMBL" id="OP311552">
    <property type="protein sequence ID" value="WAK86080.1"/>
    <property type="molecule type" value="mRNA"/>
</dbReference>
<dbReference type="SMART" id="SM00353">
    <property type="entry name" value="HLH"/>
    <property type="match status" value="1"/>
</dbReference>
<feature type="compositionally biased region" description="Basic residues" evidence="5">
    <location>
        <begin position="251"/>
        <end position="260"/>
    </location>
</feature>
<keyword evidence="3" id="KW-0804">Transcription</keyword>
<dbReference type="AlphaFoldDB" id="A0A9E8Z0F4"/>
<evidence type="ECO:0000256" key="2">
    <source>
        <dbReference type="ARBA" id="ARBA00023015"/>
    </source>
</evidence>
<comment type="subcellular location">
    <subcellularLocation>
        <location evidence="1">Nucleus</location>
    </subcellularLocation>
</comment>
<name>A0A9E8Z0F4_NOTNI</name>
<keyword evidence="2" id="KW-0805">Transcription regulation</keyword>
<feature type="compositionally biased region" description="Basic and acidic residues" evidence="5">
    <location>
        <begin position="280"/>
        <end position="293"/>
    </location>
</feature>
<feature type="domain" description="BHLH" evidence="6">
    <location>
        <begin position="303"/>
        <end position="353"/>
    </location>
</feature>
<sequence>MEPIPSSYHISFGRGEIMESFSCYFASMLDSFCPVFWDQESYLQDFGFSDSSVQNSTSTFYMLGRYSFLSPPTTGIERTLPVALNPPNSMKGSMFLPTTHTILPQRISNFPSDSSFIQRAARFPCFNEGNFGDIMNPFSISQFSGPCGSGITSIQVRESGGNNMKSIWDGLLQKSGVNISEGSKYHSLSIEIGSGGMCLFKNMTSESLLRSTDESKKLSGNESEAAGFSGKDGIEKPSMFEVTSQEPSAAKRLRSKKRKRNVQDGENICLTANKPNLKHSKPESQDSDSQKKEYIHVKAQRGQATNSHSLAETVRREKISERTTFLQDLLPVFGKVTGKAVMLDEIINYVHSLQRQVEVAANPSFLFFYGLGRQNRHVFGIWWIIPSNFHSVSYYLYSVD</sequence>
<dbReference type="InterPro" id="IPR036638">
    <property type="entry name" value="HLH_DNA-bd_sf"/>
</dbReference>
<evidence type="ECO:0000313" key="7">
    <source>
        <dbReference type="EMBL" id="WAK86080.1"/>
    </source>
</evidence>
<evidence type="ECO:0000256" key="3">
    <source>
        <dbReference type="ARBA" id="ARBA00023163"/>
    </source>
</evidence>
<organism evidence="7">
    <name type="scientific">Nothapodytes nimmoniana</name>
    <name type="common">Nothapodytes foetida</name>
    <dbReference type="NCBI Taxonomy" id="159386"/>
    <lineage>
        <taxon>Eukaryota</taxon>
        <taxon>Viridiplantae</taxon>
        <taxon>Streptophyta</taxon>
        <taxon>Embryophyta</taxon>
        <taxon>Tracheophyta</taxon>
        <taxon>Spermatophyta</taxon>
        <taxon>Magnoliopsida</taxon>
        <taxon>eudicotyledons</taxon>
        <taxon>Gunneridae</taxon>
        <taxon>Pentapetalae</taxon>
        <taxon>asterids</taxon>
        <taxon>lamiids</taxon>
        <taxon>Icacinales</taxon>
        <taxon>Icacinaceae</taxon>
        <taxon>Nothapodytes</taxon>
    </lineage>
</organism>
<accession>A0A9E8Z0F4</accession>
<dbReference type="InterPro" id="IPR011598">
    <property type="entry name" value="bHLH_dom"/>
</dbReference>
<dbReference type="PANTHER" id="PTHR12565:SF184">
    <property type="entry name" value="BHLH TRANSCRIPTION FACTOR"/>
    <property type="match status" value="1"/>
</dbReference>